<accession>A0A0V1K8M0</accession>
<evidence type="ECO:0000313" key="2">
    <source>
        <dbReference type="Proteomes" id="UP000054826"/>
    </source>
</evidence>
<sequence>MEGKKRCEFGKVCGKEGENLYKNCTEKLDGSMKLRHGDR</sequence>
<evidence type="ECO:0000313" key="1">
    <source>
        <dbReference type="EMBL" id="KRZ43532.1"/>
    </source>
</evidence>
<reference evidence="1 2" key="1">
    <citation type="submission" date="2015-01" db="EMBL/GenBank/DDBJ databases">
        <title>Evolution of Trichinella species and genotypes.</title>
        <authorList>
            <person name="Korhonen P.K."/>
            <person name="Edoardo P."/>
            <person name="Giuseppe L.R."/>
            <person name="Gasser R.B."/>
        </authorList>
    </citation>
    <scope>NUCLEOTIDE SEQUENCE [LARGE SCALE GENOMIC DNA]</scope>
    <source>
        <strain evidence="1">ISS176</strain>
    </source>
</reference>
<dbReference type="EMBL" id="JYDV01000009">
    <property type="protein sequence ID" value="KRZ43532.1"/>
    <property type="molecule type" value="Genomic_DNA"/>
</dbReference>
<organism evidence="1 2">
    <name type="scientific">Trichinella pseudospiralis</name>
    <name type="common">Parasitic roundworm</name>
    <dbReference type="NCBI Taxonomy" id="6337"/>
    <lineage>
        <taxon>Eukaryota</taxon>
        <taxon>Metazoa</taxon>
        <taxon>Ecdysozoa</taxon>
        <taxon>Nematoda</taxon>
        <taxon>Enoplea</taxon>
        <taxon>Dorylaimia</taxon>
        <taxon>Trichinellida</taxon>
        <taxon>Trichinellidae</taxon>
        <taxon>Trichinella</taxon>
    </lineage>
</organism>
<proteinExistence type="predicted"/>
<gene>
    <name evidence="1" type="ORF">T4C_11728</name>
</gene>
<name>A0A0V1K8M0_TRIPS</name>
<protein>
    <submittedName>
        <fullName evidence="1">Uncharacterized protein</fullName>
    </submittedName>
</protein>
<dbReference type="AlphaFoldDB" id="A0A0V1K8M0"/>
<dbReference type="Proteomes" id="UP000054826">
    <property type="component" value="Unassembled WGS sequence"/>
</dbReference>
<comment type="caution">
    <text evidence="1">The sequence shown here is derived from an EMBL/GenBank/DDBJ whole genome shotgun (WGS) entry which is preliminary data.</text>
</comment>